<accession>A0A328ESJ2</accession>
<dbReference type="AlphaFoldDB" id="A0A328ESJ2"/>
<evidence type="ECO:0000313" key="1">
    <source>
        <dbReference type="EMBL" id="RAL70886.1"/>
    </source>
</evidence>
<dbReference type="Proteomes" id="UP000248786">
    <property type="component" value="Unassembled WGS sequence"/>
</dbReference>
<gene>
    <name evidence="1" type="ORF">C1G86_0572</name>
</gene>
<proteinExistence type="predicted"/>
<name>A0A328ESJ2_9CHLR</name>
<evidence type="ECO:0000313" key="2">
    <source>
        <dbReference type="Proteomes" id="UP000248786"/>
    </source>
</evidence>
<reference evidence="1 2" key="1">
    <citation type="submission" date="2018-05" db="EMBL/GenBank/DDBJ databases">
        <title>Draft genome sequences of Dehalococcoides mccartyi strains RC and KS.</title>
        <authorList>
            <person name="Higgins S.A."/>
            <person name="Padilla-Crespo E."/>
            <person name="Loeffler F.E."/>
        </authorList>
    </citation>
    <scope>NUCLEOTIDE SEQUENCE [LARGE SCALE GENOMIC DNA]</scope>
    <source>
        <strain evidence="1 2">KS</strain>
    </source>
</reference>
<protein>
    <submittedName>
        <fullName evidence="1">Uncharacterized protein</fullName>
    </submittedName>
</protein>
<organism evidence="1 2">
    <name type="scientific">Dehalococcoides mccartyi</name>
    <dbReference type="NCBI Taxonomy" id="61435"/>
    <lineage>
        <taxon>Bacteria</taxon>
        <taxon>Bacillati</taxon>
        <taxon>Chloroflexota</taxon>
        <taxon>Dehalococcoidia</taxon>
        <taxon>Dehalococcoidales</taxon>
        <taxon>Dehalococcoidaceae</taxon>
        <taxon>Dehalococcoides</taxon>
    </lineage>
</organism>
<sequence>MPLGFSIFKRLKRGALRPSFLLVGNSFQGRGEFMVKYLLLPFQVSSGTWLTEFVFGG</sequence>
<comment type="caution">
    <text evidence="1">The sequence shown here is derived from an EMBL/GenBank/DDBJ whole genome shotgun (WGS) entry which is preliminary data.</text>
</comment>
<dbReference type="EMBL" id="QGLD01000008">
    <property type="protein sequence ID" value="RAL70886.1"/>
    <property type="molecule type" value="Genomic_DNA"/>
</dbReference>